<dbReference type="Gene3D" id="3.40.1640.10">
    <property type="entry name" value="PSTPO5379-like"/>
    <property type="match status" value="1"/>
</dbReference>
<reference evidence="3 4" key="1">
    <citation type="submission" date="2016-10" db="EMBL/GenBank/DDBJ databases">
        <authorList>
            <person name="de Groot N.N."/>
        </authorList>
    </citation>
    <scope>NUCLEOTIDE SEQUENCE [LARGE SCALE GENOMIC DNA]</scope>
    <source>
        <strain evidence="3 4">CBS 141442</strain>
    </source>
</reference>
<dbReference type="Proteomes" id="UP000182334">
    <property type="component" value="Chromosome II"/>
</dbReference>
<dbReference type="Pfam" id="PF07286">
    <property type="entry name" value="D-Glu_cyclase"/>
    <property type="match status" value="1"/>
</dbReference>
<accession>A0A1L0BEW3</accession>
<dbReference type="GO" id="GO:0047820">
    <property type="term" value="F:D-glutamate cyclase activity"/>
    <property type="evidence" value="ECO:0007669"/>
    <property type="project" value="TreeGrafter"/>
</dbReference>
<protein>
    <submittedName>
        <fullName evidence="3">CIC11C00000004300</fullName>
    </submittedName>
</protein>
<dbReference type="SUPFAM" id="SSF160920">
    <property type="entry name" value="PSTPO5379-like"/>
    <property type="match status" value="1"/>
</dbReference>
<dbReference type="InterPro" id="IPR009906">
    <property type="entry name" value="D-Glu_cyclase"/>
</dbReference>
<proteinExistence type="inferred from homology"/>
<dbReference type="InterPro" id="IPR038021">
    <property type="entry name" value="Putative_hydro-lyase"/>
</dbReference>
<dbReference type="AlphaFoldDB" id="A0A1L0BEW3"/>
<dbReference type="OrthoDB" id="10262538at2759"/>
<comment type="similarity">
    <text evidence="1">Belongs to the D-glutamate cyclase family.</text>
</comment>
<name>A0A1L0BEW3_9ASCO</name>
<dbReference type="PANTHER" id="PTHR32022">
    <property type="entry name" value="D-GLUTAMATE CYCLASE, MITOCHONDRIAL"/>
    <property type="match status" value="1"/>
</dbReference>
<keyword evidence="4" id="KW-1185">Reference proteome</keyword>
<evidence type="ECO:0000256" key="1">
    <source>
        <dbReference type="ARBA" id="ARBA00007896"/>
    </source>
</evidence>
<dbReference type="Gene3D" id="3.30.2040.10">
    <property type="entry name" value="PSTPO5379-like domain"/>
    <property type="match status" value="1"/>
</dbReference>
<evidence type="ECO:0000256" key="2">
    <source>
        <dbReference type="ARBA" id="ARBA00023239"/>
    </source>
</evidence>
<evidence type="ECO:0000313" key="4">
    <source>
        <dbReference type="Proteomes" id="UP000182334"/>
    </source>
</evidence>
<dbReference type="GO" id="GO:0006536">
    <property type="term" value="P:glutamate metabolic process"/>
    <property type="evidence" value="ECO:0007669"/>
    <property type="project" value="TreeGrafter"/>
</dbReference>
<gene>
    <name evidence="3" type="ORF">SAMEA4029010_CIC11G00000004300</name>
</gene>
<keyword evidence="2" id="KW-0456">Lyase</keyword>
<dbReference type="STRING" id="45354.A0A1L0BEW3"/>
<evidence type="ECO:0000313" key="3">
    <source>
        <dbReference type="EMBL" id="SGZ49611.1"/>
    </source>
</evidence>
<sequence>MTYSTPPEFRRLCKSGRMTSQTGGHCPGYAQANLVVLPKDAASDFADLCFRNPVPLPLLGMTPVGDFSKIDNTQVLNDEEFDITTDFPKYTVFEKGKIIGTVTDIKDHWNEKHVGFLIGCSYSFEAALANAGLPARNSVEDKSVSMYLTSKLLDPAGIFTDVYYVVSMRPYKKSDLAKVREITRKFRKTHGEPIDWGYGALKRLGISDLSKPDFGETTRVNDDEVPVFWGCGVTAQVAALTVSHKIEGLTFGHAPGHMLVLDIKDEEVIALR</sequence>
<dbReference type="EMBL" id="LT635757">
    <property type="protein sequence ID" value="SGZ49611.1"/>
    <property type="molecule type" value="Genomic_DNA"/>
</dbReference>
<dbReference type="PANTHER" id="PTHR32022:SF10">
    <property type="entry name" value="D-GLUTAMATE CYCLASE, MITOCHONDRIAL"/>
    <property type="match status" value="1"/>
</dbReference>
<dbReference type="FunFam" id="3.30.2040.10:FF:000001">
    <property type="entry name" value="D-glutamate cyclase, mitochondrial"/>
    <property type="match status" value="1"/>
</dbReference>
<organism evidence="3 4">
    <name type="scientific">Sungouiella intermedia</name>
    <dbReference type="NCBI Taxonomy" id="45354"/>
    <lineage>
        <taxon>Eukaryota</taxon>
        <taxon>Fungi</taxon>
        <taxon>Dikarya</taxon>
        <taxon>Ascomycota</taxon>
        <taxon>Saccharomycotina</taxon>
        <taxon>Pichiomycetes</taxon>
        <taxon>Metschnikowiaceae</taxon>
        <taxon>Sungouiella</taxon>
    </lineage>
</organism>